<dbReference type="InterPro" id="IPR005702">
    <property type="entry name" value="Wzc-like_C"/>
</dbReference>
<keyword evidence="9" id="KW-0175">Coiled coil</keyword>
<evidence type="ECO:0000256" key="3">
    <source>
        <dbReference type="ARBA" id="ARBA00022679"/>
    </source>
</evidence>
<dbReference type="KEGG" id="run:DR864_23520"/>
<dbReference type="CDD" id="cd05387">
    <property type="entry name" value="BY-kinase"/>
    <property type="match status" value="1"/>
</dbReference>
<feature type="coiled-coil region" evidence="9">
    <location>
        <begin position="382"/>
        <end position="420"/>
    </location>
</feature>
<dbReference type="InterPro" id="IPR050445">
    <property type="entry name" value="Bact_polysacc_biosynth/exp"/>
</dbReference>
<dbReference type="SUPFAM" id="SSF52540">
    <property type="entry name" value="P-loop containing nucleoside triphosphate hydrolases"/>
    <property type="match status" value="1"/>
</dbReference>
<accession>A0A344TPC2</accession>
<evidence type="ECO:0000256" key="6">
    <source>
        <dbReference type="ARBA" id="ARBA00022840"/>
    </source>
</evidence>
<comment type="similarity">
    <text evidence="1">Belongs to the CpsD/CapB family.</text>
</comment>
<evidence type="ECO:0000313" key="13">
    <source>
        <dbReference type="Proteomes" id="UP000251993"/>
    </source>
</evidence>
<feature type="domain" description="AAA" evidence="11">
    <location>
        <begin position="578"/>
        <end position="706"/>
    </location>
</feature>
<dbReference type="PANTHER" id="PTHR32309:SF13">
    <property type="entry name" value="FERRIC ENTEROBACTIN TRANSPORT PROTEIN FEPE"/>
    <property type="match status" value="1"/>
</dbReference>
<evidence type="ECO:0000313" key="12">
    <source>
        <dbReference type="EMBL" id="AXE20493.1"/>
    </source>
</evidence>
<reference evidence="12 13" key="1">
    <citation type="submission" date="2018-07" db="EMBL/GenBank/DDBJ databases">
        <title>Genome sequencing of Runella.</title>
        <authorList>
            <person name="Baek M.-G."/>
            <person name="Yi H."/>
        </authorList>
    </citation>
    <scope>NUCLEOTIDE SEQUENCE [LARGE SCALE GENOMIC DNA]</scope>
    <source>
        <strain evidence="12 13">HYN0085</strain>
    </source>
</reference>
<keyword evidence="7" id="KW-0829">Tyrosine-protein kinase</keyword>
<keyword evidence="10" id="KW-0472">Membrane</keyword>
<dbReference type="InterPro" id="IPR027417">
    <property type="entry name" value="P-loop_NTPase"/>
</dbReference>
<dbReference type="EC" id="2.7.10.2" evidence="2"/>
<evidence type="ECO:0000256" key="5">
    <source>
        <dbReference type="ARBA" id="ARBA00022777"/>
    </source>
</evidence>
<evidence type="ECO:0000256" key="8">
    <source>
        <dbReference type="ARBA" id="ARBA00051245"/>
    </source>
</evidence>
<dbReference type="InterPro" id="IPR025669">
    <property type="entry name" value="AAA_dom"/>
</dbReference>
<dbReference type="Gene3D" id="3.40.50.300">
    <property type="entry name" value="P-loop containing nucleotide triphosphate hydrolases"/>
    <property type="match status" value="1"/>
</dbReference>
<dbReference type="GO" id="GO:0004715">
    <property type="term" value="F:non-membrane spanning protein tyrosine kinase activity"/>
    <property type="evidence" value="ECO:0007669"/>
    <property type="project" value="UniProtKB-EC"/>
</dbReference>
<sequence>MNNDNTFNEEQDEDLDILGVIFKYLRYWYWFVLTVAIGMGWAYQYLRKFTPVYAVKASLLIKDDRSKGFGKDIKDDFSLNDPKVIDNEIEVLKSRPLMGKVIDALNLTVSYWKEGSARDEELHTKSPIKVNTKDLTDYAYGNPLYIKPFDDNKYQIVTADQNILGTFDYSQLVKTQHGTFRVFKRDSVTIVDSTPIKVLFQSRDGLIGGLAGSLQIAPLKEYYSTIISIGLQTTVPDKGKDILNKLLEEYAFGTLEDKNREATNTLRFIEERLKLVTSELGDVEQNVEQYRRSQGITDLSSEASLFLGKVEENDAKINELDIRENVLNEVDRYLNSTQVGNIAPATMMVNDPVLNSYIDQFVQLEAERSKLAQTVQPGNPYLETINNQMKNVKQAIRENLNNQKANIQVSRRSLEALNSRLSGSISTIPRKEREYVGIKRQAGIKENLYLLLLQKREETALSYASTVTDSRVIEAPFLTGQVQPNSKNIYMMAILLALVIPATIIATKELLTNTVQSKKEIERKTGLKVFGEIAIKPKENKGEIIDTGSRSFISEQIRMIRSNMKYILSNDVHEGIANVILFTSSTGGEGKTFVATNIAASLALLDKRVVILGLDLRKPTIHSYLGVANKKGISNYLIGKAKAEDIVVSTSINNVYLAPSGPMPPNPSELIANGRIKELIDELKYSFDYIIMDTPPIGLVTDATLLAPYAEATFYLIRHNKTPKMFLSTIKELDRKKTFKSFNLIFNAVNIKKSADYGYGYGYGTQYGGYYGEDKSSKGWFDKLLAKR</sequence>
<dbReference type="RefSeq" id="WP_114069256.1">
    <property type="nucleotide sequence ID" value="NZ_CP030850.1"/>
</dbReference>
<feature type="coiled-coil region" evidence="9">
    <location>
        <begin position="252"/>
        <end position="293"/>
    </location>
</feature>
<evidence type="ECO:0000259" key="11">
    <source>
        <dbReference type="Pfam" id="PF13614"/>
    </source>
</evidence>
<dbReference type="AlphaFoldDB" id="A0A344TPC2"/>
<keyword evidence="10" id="KW-0812">Transmembrane</keyword>
<dbReference type="NCBIfam" id="TIGR01007">
    <property type="entry name" value="eps_fam"/>
    <property type="match status" value="1"/>
</dbReference>
<evidence type="ECO:0000256" key="2">
    <source>
        <dbReference type="ARBA" id="ARBA00011903"/>
    </source>
</evidence>
<dbReference type="GO" id="GO:0005524">
    <property type="term" value="F:ATP binding"/>
    <property type="evidence" value="ECO:0007669"/>
    <property type="project" value="UniProtKB-KW"/>
</dbReference>
<keyword evidence="5" id="KW-0418">Kinase</keyword>
<protein>
    <recommendedName>
        <fullName evidence="2">non-specific protein-tyrosine kinase</fullName>
        <ecNumber evidence="2">2.7.10.2</ecNumber>
    </recommendedName>
</protein>
<gene>
    <name evidence="12" type="ORF">DR864_23520</name>
</gene>
<keyword evidence="6" id="KW-0067">ATP-binding</keyword>
<dbReference type="OrthoDB" id="9794577at2"/>
<comment type="catalytic activity">
    <reaction evidence="8">
        <text>L-tyrosyl-[protein] + ATP = O-phospho-L-tyrosyl-[protein] + ADP + H(+)</text>
        <dbReference type="Rhea" id="RHEA:10596"/>
        <dbReference type="Rhea" id="RHEA-COMP:10136"/>
        <dbReference type="Rhea" id="RHEA-COMP:20101"/>
        <dbReference type="ChEBI" id="CHEBI:15378"/>
        <dbReference type="ChEBI" id="CHEBI:30616"/>
        <dbReference type="ChEBI" id="CHEBI:46858"/>
        <dbReference type="ChEBI" id="CHEBI:61978"/>
        <dbReference type="ChEBI" id="CHEBI:456216"/>
        <dbReference type="EC" id="2.7.10.2"/>
    </reaction>
</comment>
<evidence type="ECO:0000256" key="4">
    <source>
        <dbReference type="ARBA" id="ARBA00022741"/>
    </source>
</evidence>
<dbReference type="GO" id="GO:0005886">
    <property type="term" value="C:plasma membrane"/>
    <property type="evidence" value="ECO:0007669"/>
    <property type="project" value="TreeGrafter"/>
</dbReference>
<keyword evidence="3" id="KW-0808">Transferase</keyword>
<name>A0A344TPC2_9BACT</name>
<evidence type="ECO:0000256" key="9">
    <source>
        <dbReference type="SAM" id="Coils"/>
    </source>
</evidence>
<evidence type="ECO:0000256" key="1">
    <source>
        <dbReference type="ARBA" id="ARBA00007316"/>
    </source>
</evidence>
<evidence type="ECO:0000256" key="7">
    <source>
        <dbReference type="ARBA" id="ARBA00023137"/>
    </source>
</evidence>
<organism evidence="12 13">
    <name type="scientific">Runella rosea</name>
    <dbReference type="NCBI Taxonomy" id="2259595"/>
    <lineage>
        <taxon>Bacteria</taxon>
        <taxon>Pseudomonadati</taxon>
        <taxon>Bacteroidota</taxon>
        <taxon>Cytophagia</taxon>
        <taxon>Cytophagales</taxon>
        <taxon>Spirosomataceae</taxon>
        <taxon>Runella</taxon>
    </lineage>
</organism>
<feature type="transmembrane region" description="Helical" evidence="10">
    <location>
        <begin position="27"/>
        <end position="46"/>
    </location>
</feature>
<evidence type="ECO:0000256" key="10">
    <source>
        <dbReference type="SAM" id="Phobius"/>
    </source>
</evidence>
<dbReference type="PANTHER" id="PTHR32309">
    <property type="entry name" value="TYROSINE-PROTEIN KINASE"/>
    <property type="match status" value="1"/>
</dbReference>
<proteinExistence type="inferred from homology"/>
<keyword evidence="10" id="KW-1133">Transmembrane helix</keyword>
<keyword evidence="13" id="KW-1185">Reference proteome</keyword>
<dbReference type="Pfam" id="PF13614">
    <property type="entry name" value="AAA_31"/>
    <property type="match status" value="1"/>
</dbReference>
<keyword evidence="4" id="KW-0547">Nucleotide-binding</keyword>
<dbReference type="EMBL" id="CP030850">
    <property type="protein sequence ID" value="AXE20493.1"/>
    <property type="molecule type" value="Genomic_DNA"/>
</dbReference>
<dbReference type="Proteomes" id="UP000251993">
    <property type="component" value="Chromosome"/>
</dbReference>